<accession>A0A2S1R5Q0</accession>
<dbReference type="CDD" id="cd04186">
    <property type="entry name" value="GT_2_like_c"/>
    <property type="match status" value="1"/>
</dbReference>
<protein>
    <submittedName>
        <fullName evidence="1">N-acetylglucosaminyl-diphospho-decaprenol L-rhamnosyltransferase</fullName>
    </submittedName>
</protein>
<dbReference type="RefSeq" id="WP_108846865.1">
    <property type="nucleotide sequence ID" value="NZ_CP015449.1"/>
</dbReference>
<dbReference type="Gene3D" id="3.90.550.10">
    <property type="entry name" value="Spore Coat Polysaccharide Biosynthesis Protein SpsA, Chain A"/>
    <property type="match status" value="1"/>
</dbReference>
<dbReference type="Pfam" id="PF13641">
    <property type="entry name" value="Glyco_tranf_2_3"/>
    <property type="match status" value="1"/>
</dbReference>
<dbReference type="EMBL" id="CP015449">
    <property type="protein sequence ID" value="AWH91603.1"/>
    <property type="molecule type" value="Genomic_DNA"/>
</dbReference>
<reference evidence="1 2" key="1">
    <citation type="submission" date="2016-04" db="EMBL/GenBank/DDBJ databases">
        <title>Complete genome sequence of Dietzia lutea YIM 80766T, a strain isolated from desert soil in Egypt.</title>
        <authorList>
            <person name="Zhao J."/>
            <person name="Hu B."/>
            <person name="Geng S."/>
            <person name="Nie Y."/>
            <person name="Tang Y."/>
        </authorList>
    </citation>
    <scope>NUCLEOTIDE SEQUENCE [LARGE SCALE GENOMIC DNA]</scope>
    <source>
        <strain evidence="1 2">YIM 80766</strain>
    </source>
</reference>
<keyword evidence="2" id="KW-1185">Reference proteome</keyword>
<keyword evidence="1" id="KW-0808">Transferase</keyword>
<dbReference type="GO" id="GO:0016740">
    <property type="term" value="F:transferase activity"/>
    <property type="evidence" value="ECO:0007669"/>
    <property type="project" value="UniProtKB-KW"/>
</dbReference>
<sequence length="299" mass="32975">MTTRLPVVTVTYSPGDHLRSFVETLPAATSRPVALVMADNGSIDGAPEAVAAEYDFAEFFPTGGNLGYGTAINRAVTEIAARPDEFDQEFVLVVNPDVTFEPGSVDALLAASRRWPRAAAFGPRISETDGSVYPSARSVPRLGAGIGHALLGQVWRGNPWTARYLDGADMETERTAGWLSGSCLLLRREAFDALGGFDERYFMYLEDVDLGDRLGRAGWQNVYVPDAVIRHDQGHAAKAVPEFTLRAHHRSAYLFQADRHPRRWQAPIRWALRAGLELRCRLAIRSARRAARSSRSRHG</sequence>
<dbReference type="InterPro" id="IPR029044">
    <property type="entry name" value="Nucleotide-diphossugar_trans"/>
</dbReference>
<proteinExistence type="predicted"/>
<evidence type="ECO:0000313" key="2">
    <source>
        <dbReference type="Proteomes" id="UP000244928"/>
    </source>
</evidence>
<dbReference type="PANTHER" id="PTHR43179">
    <property type="entry name" value="RHAMNOSYLTRANSFERASE WBBL"/>
    <property type="match status" value="1"/>
</dbReference>
<gene>
    <name evidence="1" type="ORF">A6035_04835</name>
</gene>
<dbReference type="OrthoDB" id="9771846at2"/>
<dbReference type="SUPFAM" id="SSF53448">
    <property type="entry name" value="Nucleotide-diphospho-sugar transferases"/>
    <property type="match status" value="1"/>
</dbReference>
<evidence type="ECO:0000313" key="1">
    <source>
        <dbReference type="EMBL" id="AWH91603.1"/>
    </source>
</evidence>
<dbReference type="Proteomes" id="UP000244928">
    <property type="component" value="Chromosome"/>
</dbReference>
<dbReference type="AlphaFoldDB" id="A0A2S1R5Q0"/>
<dbReference type="PANTHER" id="PTHR43179:SF7">
    <property type="entry name" value="RHAMNOSYLTRANSFERASE WBBL"/>
    <property type="match status" value="1"/>
</dbReference>
<name>A0A2S1R5Q0_9ACTN</name>
<organism evidence="1 2">
    <name type="scientific">Dietzia lutea</name>
    <dbReference type="NCBI Taxonomy" id="546160"/>
    <lineage>
        <taxon>Bacteria</taxon>
        <taxon>Bacillati</taxon>
        <taxon>Actinomycetota</taxon>
        <taxon>Actinomycetes</taxon>
        <taxon>Mycobacteriales</taxon>
        <taxon>Dietziaceae</taxon>
        <taxon>Dietzia</taxon>
    </lineage>
</organism>
<dbReference type="KEGG" id="dlu:A6035_04835"/>